<evidence type="ECO:0000259" key="1">
    <source>
        <dbReference type="Pfam" id="PF12225"/>
    </source>
</evidence>
<organism evidence="2">
    <name type="scientific">marine sediment metagenome</name>
    <dbReference type="NCBI Taxonomy" id="412755"/>
    <lineage>
        <taxon>unclassified sequences</taxon>
        <taxon>metagenomes</taxon>
        <taxon>ecological metagenomes</taxon>
    </lineage>
</organism>
<dbReference type="EMBL" id="BARS01036453">
    <property type="protein sequence ID" value="GAG15470.1"/>
    <property type="molecule type" value="Genomic_DNA"/>
</dbReference>
<dbReference type="AlphaFoldDB" id="X0VB44"/>
<dbReference type="InterPro" id="IPR022026">
    <property type="entry name" value="DUF5981"/>
</dbReference>
<feature type="non-terminal residue" evidence="2">
    <location>
        <position position="257"/>
    </location>
</feature>
<accession>X0VB44</accession>
<proteinExistence type="predicted"/>
<feature type="non-terminal residue" evidence="2">
    <location>
        <position position="1"/>
    </location>
</feature>
<dbReference type="Gene3D" id="3.20.20.220">
    <property type="match status" value="1"/>
</dbReference>
<dbReference type="Pfam" id="PF12225">
    <property type="entry name" value="DUF5981"/>
    <property type="match status" value="1"/>
</dbReference>
<sequence>HLGFGDIPVIGNVYVLSRPTARLMNQNGVPGCVVTDKLLEKIAAEAQAEDKGKAARLERAAKMVAMMRGMGFAGVHIGGHGLKYEQVETILDRSEELRPEWQQLVGEFSYPQPNGWYFFEKDPETGLNTDTPVGRSGRRPRSPLSYRGFRLLHRLMFEEKGILYRPMRSLARSIDGSFAEHAFTRLEQLGKLFTNDCMHCGDCAIFDVAFICPMSQCPKSQRNGPCGGSVNGWCEVYPEEKECLYVRAYRRLKHYGE</sequence>
<gene>
    <name evidence="2" type="ORF">S01H1_56031</name>
</gene>
<evidence type="ECO:0000313" key="2">
    <source>
        <dbReference type="EMBL" id="GAG15470.1"/>
    </source>
</evidence>
<protein>
    <recommendedName>
        <fullName evidence="1">Methylene-tetrahydrofolate reductase C-terminal-like domain-containing protein</fullName>
    </recommendedName>
</protein>
<name>X0VB44_9ZZZZ</name>
<feature type="domain" description="Methylene-tetrahydrofolate reductase C-terminal-like" evidence="1">
    <location>
        <begin position="180"/>
        <end position="256"/>
    </location>
</feature>
<reference evidence="2" key="1">
    <citation type="journal article" date="2014" name="Front. Microbiol.">
        <title>High frequency of phylogenetically diverse reductive dehalogenase-homologous genes in deep subseafloor sedimentary metagenomes.</title>
        <authorList>
            <person name="Kawai M."/>
            <person name="Futagami T."/>
            <person name="Toyoda A."/>
            <person name="Takaki Y."/>
            <person name="Nishi S."/>
            <person name="Hori S."/>
            <person name="Arai W."/>
            <person name="Tsubouchi T."/>
            <person name="Morono Y."/>
            <person name="Uchiyama I."/>
            <person name="Ito T."/>
            <person name="Fujiyama A."/>
            <person name="Inagaki F."/>
            <person name="Takami H."/>
        </authorList>
    </citation>
    <scope>NUCLEOTIDE SEQUENCE</scope>
    <source>
        <strain evidence="2">Expedition CK06-06</strain>
    </source>
</reference>
<comment type="caution">
    <text evidence="2">The sequence shown here is derived from an EMBL/GenBank/DDBJ whole genome shotgun (WGS) entry which is preliminary data.</text>
</comment>